<feature type="compositionally biased region" description="Basic and acidic residues" evidence="1">
    <location>
        <begin position="46"/>
        <end position="59"/>
    </location>
</feature>
<protein>
    <submittedName>
        <fullName evidence="2">Uncharacterized protein</fullName>
    </submittedName>
</protein>
<comment type="caution">
    <text evidence="2">The sequence shown here is derived from an EMBL/GenBank/DDBJ whole genome shotgun (WGS) entry which is preliminary data.</text>
</comment>
<evidence type="ECO:0000313" key="3">
    <source>
        <dbReference type="Proteomes" id="UP000652761"/>
    </source>
</evidence>
<name>A0A843WV15_COLES</name>
<evidence type="ECO:0000256" key="1">
    <source>
        <dbReference type="SAM" id="MobiDB-lite"/>
    </source>
</evidence>
<dbReference type="AlphaFoldDB" id="A0A843WV15"/>
<reference evidence="2" key="1">
    <citation type="submission" date="2017-07" db="EMBL/GenBank/DDBJ databases">
        <title>Taro Niue Genome Assembly and Annotation.</title>
        <authorList>
            <person name="Atibalentja N."/>
            <person name="Keating K."/>
            <person name="Fields C.J."/>
        </authorList>
    </citation>
    <scope>NUCLEOTIDE SEQUENCE</scope>
    <source>
        <strain evidence="2">Niue_2</strain>
        <tissue evidence="2">Leaf</tissue>
    </source>
</reference>
<organism evidence="2 3">
    <name type="scientific">Colocasia esculenta</name>
    <name type="common">Wild taro</name>
    <name type="synonym">Arum esculentum</name>
    <dbReference type="NCBI Taxonomy" id="4460"/>
    <lineage>
        <taxon>Eukaryota</taxon>
        <taxon>Viridiplantae</taxon>
        <taxon>Streptophyta</taxon>
        <taxon>Embryophyta</taxon>
        <taxon>Tracheophyta</taxon>
        <taxon>Spermatophyta</taxon>
        <taxon>Magnoliopsida</taxon>
        <taxon>Liliopsida</taxon>
        <taxon>Araceae</taxon>
        <taxon>Aroideae</taxon>
        <taxon>Colocasieae</taxon>
        <taxon>Colocasia</taxon>
    </lineage>
</organism>
<feature type="compositionally biased region" description="Basic and acidic residues" evidence="1">
    <location>
        <begin position="10"/>
        <end position="24"/>
    </location>
</feature>
<gene>
    <name evidence="2" type="ORF">Taro_046967</name>
</gene>
<sequence length="253" mass="27637">MDPEMPQQKNYEREKEREEEEQRTSKVGRGCRPWGETGHVLTLVKGETKGRGDGGDTRRQATSLDWGAALPRLDFHSSLKQRREKGKECQKSMCGGFFLPPKPIMIHRDPSGPIKAFPSDVTSPCCATSPQGSCKGPQEAIALARAPPSSEVALTSTPRMVRSEPRPTEQIPRLGIPQPCGPGHCPGKTYRTASTATEQRVAPSEPATFLVFIVKSLRAASSCPRDGCNCRRPRALRSKIALTAKHSNGHTDV</sequence>
<keyword evidence="3" id="KW-1185">Reference proteome</keyword>
<evidence type="ECO:0000313" key="2">
    <source>
        <dbReference type="EMBL" id="MQM14039.1"/>
    </source>
</evidence>
<dbReference type="Proteomes" id="UP000652761">
    <property type="component" value="Unassembled WGS sequence"/>
</dbReference>
<feature type="region of interest" description="Disordered" evidence="1">
    <location>
        <begin position="1"/>
        <end position="63"/>
    </location>
</feature>
<proteinExistence type="predicted"/>
<accession>A0A843WV15</accession>
<dbReference type="EMBL" id="NMUH01005932">
    <property type="protein sequence ID" value="MQM14039.1"/>
    <property type="molecule type" value="Genomic_DNA"/>
</dbReference>